<dbReference type="PROSITE" id="PS50987">
    <property type="entry name" value="HTH_ARSR_2"/>
    <property type="match status" value="1"/>
</dbReference>
<dbReference type="InterPro" id="IPR011991">
    <property type="entry name" value="ArsR-like_HTH"/>
</dbReference>
<accession>A0A8J3MUZ5</accession>
<dbReference type="PANTHER" id="PTHR33154:SF15">
    <property type="entry name" value="REGULATORY PROTEIN ARSR"/>
    <property type="match status" value="1"/>
</dbReference>
<keyword evidence="2" id="KW-0238">DNA-binding</keyword>
<feature type="domain" description="HTH arsR-type" evidence="5">
    <location>
        <begin position="20"/>
        <end position="110"/>
    </location>
</feature>
<dbReference type="InterPro" id="IPR001845">
    <property type="entry name" value="HTH_ArsR_DNA-bd_dom"/>
</dbReference>
<comment type="caution">
    <text evidence="6">The sequence shown here is derived from an EMBL/GenBank/DDBJ whole genome shotgun (WGS) entry which is preliminary data.</text>
</comment>
<evidence type="ECO:0000313" key="7">
    <source>
        <dbReference type="Proteomes" id="UP000612362"/>
    </source>
</evidence>
<feature type="region of interest" description="Disordered" evidence="4">
    <location>
        <begin position="1"/>
        <end position="24"/>
    </location>
</feature>
<dbReference type="InterPro" id="IPR036388">
    <property type="entry name" value="WH-like_DNA-bd_sf"/>
</dbReference>
<keyword evidence="7" id="KW-1185">Reference proteome</keyword>
<reference evidence="6" key="1">
    <citation type="submission" date="2020-10" db="EMBL/GenBank/DDBJ databases">
        <title>Taxonomic study of unclassified bacteria belonging to the class Ktedonobacteria.</title>
        <authorList>
            <person name="Yabe S."/>
            <person name="Wang C.M."/>
            <person name="Zheng Y."/>
            <person name="Sakai Y."/>
            <person name="Cavaletti L."/>
            <person name="Monciardini P."/>
            <person name="Donadio S."/>
        </authorList>
    </citation>
    <scope>NUCLEOTIDE SEQUENCE</scope>
    <source>
        <strain evidence="6">SOSP1-1</strain>
    </source>
</reference>
<evidence type="ECO:0000256" key="4">
    <source>
        <dbReference type="SAM" id="MobiDB-lite"/>
    </source>
</evidence>
<dbReference type="Pfam" id="PF01022">
    <property type="entry name" value="HTH_5"/>
    <property type="match status" value="1"/>
</dbReference>
<dbReference type="Gene3D" id="1.10.10.10">
    <property type="entry name" value="Winged helix-like DNA-binding domain superfamily/Winged helix DNA-binding domain"/>
    <property type="match status" value="1"/>
</dbReference>
<gene>
    <name evidence="6" type="primary">arsR_2</name>
    <name evidence="6" type="ORF">KSX_69230</name>
</gene>
<dbReference type="RefSeq" id="WP_220197934.1">
    <property type="nucleotide sequence ID" value="NZ_BNJF01000004.1"/>
</dbReference>
<proteinExistence type="predicted"/>
<keyword evidence="3" id="KW-0804">Transcription</keyword>
<dbReference type="CDD" id="cd00090">
    <property type="entry name" value="HTH_ARSR"/>
    <property type="match status" value="1"/>
</dbReference>
<dbReference type="SMART" id="SM00418">
    <property type="entry name" value="HTH_ARSR"/>
    <property type="match status" value="1"/>
</dbReference>
<protein>
    <submittedName>
        <fullName evidence="6">Transcriptional regulator</fullName>
    </submittedName>
</protein>
<feature type="compositionally biased region" description="Basic and acidic residues" evidence="4">
    <location>
        <begin position="11"/>
        <end position="20"/>
    </location>
</feature>
<name>A0A8J3MUZ5_9CHLR</name>
<evidence type="ECO:0000259" key="5">
    <source>
        <dbReference type="PROSITE" id="PS50987"/>
    </source>
</evidence>
<dbReference type="NCBIfam" id="NF033788">
    <property type="entry name" value="HTH_metalloreg"/>
    <property type="match status" value="1"/>
</dbReference>
<organism evidence="6 7">
    <name type="scientific">Ktedonospora formicarum</name>
    <dbReference type="NCBI Taxonomy" id="2778364"/>
    <lineage>
        <taxon>Bacteria</taxon>
        <taxon>Bacillati</taxon>
        <taxon>Chloroflexota</taxon>
        <taxon>Ktedonobacteria</taxon>
        <taxon>Ktedonobacterales</taxon>
        <taxon>Ktedonobacteraceae</taxon>
        <taxon>Ktedonospora</taxon>
    </lineage>
</organism>
<dbReference type="GO" id="GO:0003700">
    <property type="term" value="F:DNA-binding transcription factor activity"/>
    <property type="evidence" value="ECO:0007669"/>
    <property type="project" value="InterPro"/>
</dbReference>
<dbReference type="PANTHER" id="PTHR33154">
    <property type="entry name" value="TRANSCRIPTIONAL REGULATOR, ARSR FAMILY"/>
    <property type="match status" value="1"/>
</dbReference>
<dbReference type="EMBL" id="BNJF01000004">
    <property type="protein sequence ID" value="GHO48760.1"/>
    <property type="molecule type" value="Genomic_DNA"/>
</dbReference>
<evidence type="ECO:0000256" key="1">
    <source>
        <dbReference type="ARBA" id="ARBA00023015"/>
    </source>
</evidence>
<dbReference type="SUPFAM" id="SSF46785">
    <property type="entry name" value="Winged helix' DNA-binding domain"/>
    <property type="match status" value="1"/>
</dbReference>
<dbReference type="PRINTS" id="PR00778">
    <property type="entry name" value="HTHARSR"/>
</dbReference>
<evidence type="ECO:0000256" key="3">
    <source>
        <dbReference type="ARBA" id="ARBA00023163"/>
    </source>
</evidence>
<dbReference type="Proteomes" id="UP000612362">
    <property type="component" value="Unassembled WGS sequence"/>
</dbReference>
<evidence type="ECO:0000256" key="2">
    <source>
        <dbReference type="ARBA" id="ARBA00023125"/>
    </source>
</evidence>
<evidence type="ECO:0000313" key="6">
    <source>
        <dbReference type="EMBL" id="GHO48760.1"/>
    </source>
</evidence>
<dbReference type="AlphaFoldDB" id="A0A8J3MUZ5"/>
<dbReference type="GO" id="GO:0003677">
    <property type="term" value="F:DNA binding"/>
    <property type="evidence" value="ECO:0007669"/>
    <property type="project" value="UniProtKB-KW"/>
</dbReference>
<sequence length="110" mass="12228">MKKLPVVAASEDVHEGRHTQSEPTSEQLARYCKALAHPTRVQILRFLQTTNACICGDIVQMLPLAQSTVSQHLKILKDAGLIQGDIDGPRTCYSINHEAVEHVKQLIMEL</sequence>
<dbReference type="InterPro" id="IPR036390">
    <property type="entry name" value="WH_DNA-bd_sf"/>
</dbReference>
<keyword evidence="1" id="KW-0805">Transcription regulation</keyword>
<dbReference type="InterPro" id="IPR051081">
    <property type="entry name" value="HTH_MetalResp_TranReg"/>
</dbReference>